<dbReference type="AlphaFoldDB" id="A0A6C0EUG2"/>
<name>A0A6C0EUG2_9ZZZZ</name>
<protein>
    <submittedName>
        <fullName evidence="1">Uncharacterized protein</fullName>
    </submittedName>
</protein>
<reference evidence="1" key="1">
    <citation type="journal article" date="2020" name="Nature">
        <title>Giant virus diversity and host interactions through global metagenomics.</title>
        <authorList>
            <person name="Schulz F."/>
            <person name="Roux S."/>
            <person name="Paez-Espino D."/>
            <person name="Jungbluth S."/>
            <person name="Walsh D.A."/>
            <person name="Denef V.J."/>
            <person name="McMahon K.D."/>
            <person name="Konstantinidis K.T."/>
            <person name="Eloe-Fadrosh E.A."/>
            <person name="Kyrpides N.C."/>
            <person name="Woyke T."/>
        </authorList>
    </citation>
    <scope>NUCLEOTIDE SEQUENCE</scope>
    <source>
        <strain evidence="1">GVMAG-M-3300009159-65</strain>
    </source>
</reference>
<organism evidence="1">
    <name type="scientific">viral metagenome</name>
    <dbReference type="NCBI Taxonomy" id="1070528"/>
    <lineage>
        <taxon>unclassified sequences</taxon>
        <taxon>metagenomes</taxon>
        <taxon>organismal metagenomes</taxon>
    </lineage>
</organism>
<accession>A0A6C0EUG2</accession>
<sequence>MLTEDTGKIFEMAICLTYNTEYKGNFKYDTLEAKRLSNMLTKLPSLFPVCEHTAQKGSRYDFTSIKSDCTSTSDLFDLKHLSAKSTKKGKGKVAPQVIGQATPQKFCDILKIPYNTNNELKQYIQEHIVSILPIFEGFTFDCDTLYYNKKENTIRYIKQTETIVWSNYEYKWSKSYNEWNNSSCLKVKQGDKYITILEIQFHTKRKNMAIRWSYEDVLSVFKNNFNIIQLK</sequence>
<proteinExistence type="predicted"/>
<dbReference type="EMBL" id="MN738929">
    <property type="protein sequence ID" value="QHT31979.1"/>
    <property type="molecule type" value="Genomic_DNA"/>
</dbReference>
<evidence type="ECO:0000313" key="1">
    <source>
        <dbReference type="EMBL" id="QHT31979.1"/>
    </source>
</evidence>